<reference evidence="3" key="1">
    <citation type="journal article" date="2013" name="Nature">
        <title>Pan genome of the phytoplankton Emiliania underpins its global distribution.</title>
        <authorList>
            <person name="Read B.A."/>
            <person name="Kegel J."/>
            <person name="Klute M.J."/>
            <person name="Kuo A."/>
            <person name="Lefebvre S.C."/>
            <person name="Maumus F."/>
            <person name="Mayer C."/>
            <person name="Miller J."/>
            <person name="Monier A."/>
            <person name="Salamov A."/>
            <person name="Young J."/>
            <person name="Aguilar M."/>
            <person name="Claverie J.M."/>
            <person name="Frickenhaus S."/>
            <person name="Gonzalez K."/>
            <person name="Herman E.K."/>
            <person name="Lin Y.C."/>
            <person name="Napier J."/>
            <person name="Ogata H."/>
            <person name="Sarno A.F."/>
            <person name="Shmutz J."/>
            <person name="Schroeder D."/>
            <person name="de Vargas C."/>
            <person name="Verret F."/>
            <person name="von Dassow P."/>
            <person name="Valentin K."/>
            <person name="Van de Peer Y."/>
            <person name="Wheeler G."/>
            <person name="Dacks J.B."/>
            <person name="Delwiche C.F."/>
            <person name="Dyhrman S.T."/>
            <person name="Glockner G."/>
            <person name="John U."/>
            <person name="Richards T."/>
            <person name="Worden A.Z."/>
            <person name="Zhang X."/>
            <person name="Grigoriev I.V."/>
            <person name="Allen A.E."/>
            <person name="Bidle K."/>
            <person name="Borodovsky M."/>
            <person name="Bowler C."/>
            <person name="Brownlee C."/>
            <person name="Cock J.M."/>
            <person name="Elias M."/>
            <person name="Gladyshev V.N."/>
            <person name="Groth M."/>
            <person name="Guda C."/>
            <person name="Hadaegh A."/>
            <person name="Iglesias-Rodriguez M.D."/>
            <person name="Jenkins J."/>
            <person name="Jones B.M."/>
            <person name="Lawson T."/>
            <person name="Leese F."/>
            <person name="Lindquist E."/>
            <person name="Lobanov A."/>
            <person name="Lomsadze A."/>
            <person name="Malik S.B."/>
            <person name="Marsh M.E."/>
            <person name="Mackinder L."/>
            <person name="Mock T."/>
            <person name="Mueller-Roeber B."/>
            <person name="Pagarete A."/>
            <person name="Parker M."/>
            <person name="Probert I."/>
            <person name="Quesneville H."/>
            <person name="Raines C."/>
            <person name="Rensing S.A."/>
            <person name="Riano-Pachon D.M."/>
            <person name="Richier S."/>
            <person name="Rokitta S."/>
            <person name="Shiraiwa Y."/>
            <person name="Soanes D.M."/>
            <person name="van der Giezen M."/>
            <person name="Wahlund T.M."/>
            <person name="Williams B."/>
            <person name="Wilson W."/>
            <person name="Wolfe G."/>
            <person name="Wurch L.L."/>
        </authorList>
    </citation>
    <scope>NUCLEOTIDE SEQUENCE</scope>
</reference>
<feature type="compositionally biased region" description="Gly residues" evidence="1">
    <location>
        <begin position="40"/>
        <end position="49"/>
    </location>
</feature>
<dbReference type="Proteomes" id="UP000013827">
    <property type="component" value="Unassembled WGS sequence"/>
</dbReference>
<evidence type="ECO:0000256" key="1">
    <source>
        <dbReference type="SAM" id="MobiDB-lite"/>
    </source>
</evidence>
<sequence>MRQLLQSVLRPQANGMPPSRSTIELLQYLEGAAQRTMQGQGQGEGGEGGPVMPAVPSSNSFASLMSLLKSSNSLQHLAEQAEAGGAPAPGTSELNLAALVRAASSSDMGASGSMPPPSVLPWSGGRRNSWGSLTGAPSTDDLAELTALANGLKESPSVTSLMELVRSSSAASLLDLVGQPNGSATNIAGLE</sequence>
<evidence type="ECO:0000313" key="3">
    <source>
        <dbReference type="Proteomes" id="UP000013827"/>
    </source>
</evidence>
<evidence type="ECO:0000313" key="2">
    <source>
        <dbReference type="EnsemblProtists" id="EOD34610"/>
    </source>
</evidence>
<dbReference type="GeneID" id="17279952"/>
<proteinExistence type="predicted"/>
<accession>A0A0D3KFS5</accession>
<name>A0A0D3KFS5_EMIH1</name>
<keyword evidence="3" id="KW-1185">Reference proteome</keyword>
<dbReference type="HOGENOM" id="CLU_1423930_0_0_1"/>
<organism evidence="2 3">
    <name type="scientific">Emiliania huxleyi (strain CCMP1516)</name>
    <dbReference type="NCBI Taxonomy" id="280463"/>
    <lineage>
        <taxon>Eukaryota</taxon>
        <taxon>Haptista</taxon>
        <taxon>Haptophyta</taxon>
        <taxon>Prymnesiophyceae</taxon>
        <taxon>Isochrysidales</taxon>
        <taxon>Noelaerhabdaceae</taxon>
        <taxon>Emiliania</taxon>
    </lineage>
</organism>
<protein>
    <submittedName>
        <fullName evidence="2">Uncharacterized protein</fullName>
    </submittedName>
</protein>
<reference evidence="2" key="2">
    <citation type="submission" date="2024-10" db="UniProtKB">
        <authorList>
            <consortium name="EnsemblProtists"/>
        </authorList>
    </citation>
    <scope>IDENTIFICATION</scope>
</reference>
<dbReference type="AlphaFoldDB" id="A0A0D3KFS5"/>
<feature type="region of interest" description="Disordered" evidence="1">
    <location>
        <begin position="35"/>
        <end position="56"/>
    </location>
</feature>
<dbReference type="EnsemblProtists" id="EOD34610">
    <property type="protein sequence ID" value="EOD34610"/>
    <property type="gene ID" value="EMIHUDRAFT_455523"/>
</dbReference>
<dbReference type="RefSeq" id="XP_005787039.1">
    <property type="nucleotide sequence ID" value="XM_005786982.1"/>
</dbReference>
<dbReference type="KEGG" id="ehx:EMIHUDRAFT_455523"/>